<dbReference type="GO" id="GO:0005739">
    <property type="term" value="C:mitochondrion"/>
    <property type="evidence" value="ECO:0007669"/>
    <property type="project" value="TreeGrafter"/>
</dbReference>
<evidence type="ECO:0000256" key="1">
    <source>
        <dbReference type="ARBA" id="ARBA00001954"/>
    </source>
</evidence>
<dbReference type="InParanoid" id="A0A6P8II30"/>
<evidence type="ECO:0000256" key="13">
    <source>
        <dbReference type="ARBA" id="ARBA00032283"/>
    </source>
</evidence>
<evidence type="ECO:0000313" key="19">
    <source>
        <dbReference type="RefSeq" id="XP_031566457.1"/>
    </source>
</evidence>
<dbReference type="PANTHER" id="PTHR10696">
    <property type="entry name" value="GAMMA-BUTYROBETAINE HYDROXYLASE-RELATED"/>
    <property type="match status" value="1"/>
</dbReference>
<dbReference type="UniPathway" id="UPA00118"/>
<comment type="catalytic activity">
    <reaction evidence="15">
        <text>N(6),N(6),N(6)-trimethyl-L-lysine + 2-oxoglutarate + O2 = (3S)-3-hydroxy-N(6),N(6),N(6)-trimethyl-L-lysine + succinate + CO2</text>
        <dbReference type="Rhea" id="RHEA:14181"/>
        <dbReference type="ChEBI" id="CHEBI:15379"/>
        <dbReference type="ChEBI" id="CHEBI:16526"/>
        <dbReference type="ChEBI" id="CHEBI:16810"/>
        <dbReference type="ChEBI" id="CHEBI:30031"/>
        <dbReference type="ChEBI" id="CHEBI:58100"/>
        <dbReference type="ChEBI" id="CHEBI:141499"/>
        <dbReference type="EC" id="1.14.11.8"/>
    </reaction>
</comment>
<keyword evidence="9" id="KW-0560">Oxidoreductase</keyword>
<evidence type="ECO:0000256" key="9">
    <source>
        <dbReference type="ARBA" id="ARBA00023002"/>
    </source>
</evidence>
<keyword evidence="6" id="KW-0479">Metal-binding</keyword>
<feature type="domain" description="Gamma-butyrobetaine hydroxylase-like N-terminal" evidence="17">
    <location>
        <begin position="25"/>
        <end position="105"/>
    </location>
</feature>
<evidence type="ECO:0000256" key="11">
    <source>
        <dbReference type="ARBA" id="ARBA00030363"/>
    </source>
</evidence>
<comment type="cofactor">
    <cofactor evidence="1">
        <name>Fe(2+)</name>
        <dbReference type="ChEBI" id="CHEBI:29033"/>
    </cofactor>
</comment>
<dbReference type="PANTHER" id="PTHR10696:SF51">
    <property type="entry name" value="TRIMETHYLLYSINE DIOXYGENASE, MITOCHONDRIAL"/>
    <property type="match status" value="1"/>
</dbReference>
<feature type="domain" description="TauD/TfdA-like" evidence="16">
    <location>
        <begin position="144"/>
        <end position="388"/>
    </location>
</feature>
<dbReference type="Gene3D" id="3.30.2020.30">
    <property type="match status" value="1"/>
</dbReference>
<keyword evidence="10" id="KW-0408">Iron</keyword>
<dbReference type="Pfam" id="PF06155">
    <property type="entry name" value="GBBH-like_N"/>
    <property type="match status" value="1"/>
</dbReference>
<name>A0A6P8II30_ACTTE</name>
<proteinExistence type="inferred from homology"/>
<dbReference type="GO" id="GO:0046872">
    <property type="term" value="F:metal ion binding"/>
    <property type="evidence" value="ECO:0007669"/>
    <property type="project" value="UniProtKB-KW"/>
</dbReference>
<keyword evidence="7" id="KW-0124">Carnitine biosynthesis</keyword>
<evidence type="ECO:0000259" key="16">
    <source>
        <dbReference type="Pfam" id="PF02668"/>
    </source>
</evidence>
<evidence type="ECO:0000256" key="5">
    <source>
        <dbReference type="ARBA" id="ARBA00012267"/>
    </source>
</evidence>
<evidence type="ECO:0000256" key="10">
    <source>
        <dbReference type="ARBA" id="ARBA00023004"/>
    </source>
</evidence>
<dbReference type="GO" id="GO:0050353">
    <property type="term" value="F:trimethyllysine dioxygenase activity"/>
    <property type="evidence" value="ECO:0007669"/>
    <property type="project" value="UniProtKB-EC"/>
</dbReference>
<dbReference type="OrthoDB" id="408743at2759"/>
<gene>
    <name evidence="19" type="primary">LOC116301523</name>
</gene>
<dbReference type="InterPro" id="IPR050411">
    <property type="entry name" value="AlphaKG_dependent_hydroxylases"/>
</dbReference>
<keyword evidence="8" id="KW-0223">Dioxygenase</keyword>
<dbReference type="InterPro" id="IPR010376">
    <property type="entry name" value="GBBH-like_N"/>
</dbReference>
<evidence type="ECO:0000256" key="2">
    <source>
        <dbReference type="ARBA" id="ARBA00001961"/>
    </source>
</evidence>
<evidence type="ECO:0000313" key="18">
    <source>
        <dbReference type="Proteomes" id="UP000515163"/>
    </source>
</evidence>
<comment type="function">
    <text evidence="14">Converts trimethyllysine (TML) into hydroxytrimethyllysine (HTML).</text>
</comment>
<comment type="cofactor">
    <cofactor evidence="2">
        <name>L-ascorbate</name>
        <dbReference type="ChEBI" id="CHEBI:38290"/>
    </cofactor>
</comment>
<evidence type="ECO:0000256" key="6">
    <source>
        <dbReference type="ARBA" id="ARBA00022723"/>
    </source>
</evidence>
<feature type="unsure residue" description="D or N" evidence="19">
    <location>
        <position position="144"/>
    </location>
</feature>
<comment type="pathway">
    <text evidence="3">Amine and polyamine biosynthesis; carnitine biosynthesis.</text>
</comment>
<dbReference type="InterPro" id="IPR038492">
    <property type="entry name" value="GBBH-like_N_sf"/>
</dbReference>
<evidence type="ECO:0000256" key="8">
    <source>
        <dbReference type="ARBA" id="ARBA00022964"/>
    </source>
</evidence>
<keyword evidence="18" id="KW-1185">Reference proteome</keyword>
<organism evidence="18 19">
    <name type="scientific">Actinia tenebrosa</name>
    <name type="common">Australian red waratah sea anemone</name>
    <dbReference type="NCBI Taxonomy" id="6105"/>
    <lineage>
        <taxon>Eukaryota</taxon>
        <taxon>Metazoa</taxon>
        <taxon>Cnidaria</taxon>
        <taxon>Anthozoa</taxon>
        <taxon>Hexacorallia</taxon>
        <taxon>Actiniaria</taxon>
        <taxon>Actiniidae</taxon>
        <taxon>Actinia</taxon>
    </lineage>
</organism>
<dbReference type="GO" id="GO:0045329">
    <property type="term" value="P:carnitine biosynthetic process"/>
    <property type="evidence" value="ECO:0007669"/>
    <property type="project" value="UniProtKB-UniPathway"/>
</dbReference>
<protein>
    <recommendedName>
        <fullName evidence="5">trimethyllysine dioxygenase</fullName>
        <ecNumber evidence="5">1.14.11.8</ecNumber>
    </recommendedName>
    <alternativeName>
        <fullName evidence="12">Epsilon-trimethyllysine 2-oxoglutarate dioxygenase</fullName>
    </alternativeName>
    <alternativeName>
        <fullName evidence="11">TML hydroxylase</fullName>
    </alternativeName>
    <alternativeName>
        <fullName evidence="13">TML-alpha-ketoglutarate dioxygenase</fullName>
    </alternativeName>
</protein>
<evidence type="ECO:0000256" key="7">
    <source>
        <dbReference type="ARBA" id="ARBA00022873"/>
    </source>
</evidence>
<comment type="similarity">
    <text evidence="4">Belongs to the gamma-BBH/TMLD family.</text>
</comment>
<dbReference type="EC" id="1.14.11.8" evidence="5"/>
<evidence type="ECO:0000256" key="4">
    <source>
        <dbReference type="ARBA" id="ARBA00008654"/>
    </source>
</evidence>
<dbReference type="InterPro" id="IPR003819">
    <property type="entry name" value="TauD/TfdA-like"/>
</dbReference>
<dbReference type="Pfam" id="PF02668">
    <property type="entry name" value="TauD"/>
    <property type="match status" value="1"/>
</dbReference>
<evidence type="ECO:0000256" key="15">
    <source>
        <dbReference type="ARBA" id="ARBA00049334"/>
    </source>
</evidence>
<accession>A0A6P8II30</accession>
<evidence type="ECO:0000259" key="17">
    <source>
        <dbReference type="Pfam" id="PF06155"/>
    </source>
</evidence>
<evidence type="ECO:0000256" key="12">
    <source>
        <dbReference type="ARBA" id="ARBA00031778"/>
    </source>
</evidence>
<dbReference type="KEGG" id="aten:116301523"/>
<dbReference type="InterPro" id="IPR042098">
    <property type="entry name" value="TauD-like_sf"/>
</dbReference>
<evidence type="ECO:0000256" key="3">
    <source>
        <dbReference type="ARBA" id="ARBA00005022"/>
    </source>
</evidence>
<dbReference type="Proteomes" id="UP000515163">
    <property type="component" value="Unplaced"/>
</dbReference>
<dbReference type="AlphaFoldDB" id="A0A6P8II30"/>
<evidence type="ECO:0000256" key="14">
    <source>
        <dbReference type="ARBA" id="ARBA00046008"/>
    </source>
</evidence>
<dbReference type="Gene3D" id="3.60.130.10">
    <property type="entry name" value="Clavaminate synthase-like"/>
    <property type="match status" value="1"/>
</dbReference>
<dbReference type="SUPFAM" id="SSF51197">
    <property type="entry name" value="Clavaminate synthase-like"/>
    <property type="match status" value="1"/>
</dbReference>
<dbReference type="RefSeq" id="XP_031566457.1">
    <property type="nucleotide sequence ID" value="XM_031710597.1"/>
</dbReference>
<sequence length="433" mass="50406">MAAMLQAPLRALRAPFRVAAVSHCKDLLSIAWQDGKQSNFPNIWLRSAARDPEVFDAGSLLYKRNDYVEFICKESPLVRAEHEKGSEDILVEWGDHLGTFNASWLRAQDHNINKDLCKKRDFTVWDANFKFPVYNYSERMENFDSWFGDLRKYGLAIFQGVPPNEAGILGLLHSIGQEAQRYHPTNILHIVKDSKEESSYESYTYAPKVHPMHVDTPYYASMHRLTALVGNRYSAPTQDTYSLFVDNLKVIGDIRREEPEAYDLLRTIPVRLGRRRLRTVLDHCHADEHYKYHLDNVVYKTMIAYDEREKLDCINMTNKHAGVDFSVFKDHTTMKKHYDAYRLLQKKLDEEANQQRLILKEGTAVLMNNGRISHGRQDIHATTERYVLSAFLSERMWDTRWRILNGQKSGLEEKWLYGCSPEQLEILADRKGE</sequence>
<reference evidence="19" key="1">
    <citation type="submission" date="2025-08" db="UniProtKB">
        <authorList>
            <consortium name="RefSeq"/>
        </authorList>
    </citation>
    <scope>IDENTIFICATION</scope>
    <source>
        <tissue evidence="19">Tentacle</tissue>
    </source>
</reference>